<evidence type="ECO:0000313" key="1">
    <source>
        <dbReference type="EMBL" id="ACV56005.1"/>
    </source>
</evidence>
<dbReference type="BioCyc" id="ELEN479437:G1GFY-2054-MONOMER"/>
<dbReference type="EMBL" id="CP001726">
    <property type="protein sequence ID" value="ACV56005.1"/>
    <property type="molecule type" value="Genomic_DNA"/>
</dbReference>
<protein>
    <submittedName>
        <fullName evidence="1">Uncharacterized protein</fullName>
    </submittedName>
</protein>
<dbReference type="Proteomes" id="UP000001377">
    <property type="component" value="Chromosome"/>
</dbReference>
<dbReference type="STRING" id="479437.Elen_2041"/>
<sequence>MRALSEVDSVDARDEALTRDILARFVAQKELELEESEGVVDSVRIEYERSLSYRIGRFLCRNSR</sequence>
<name>C8WIW3_EGGLE</name>
<accession>C8WIW3</accession>
<dbReference type="PaxDb" id="479437-Elen_2041"/>
<organism evidence="1 2">
    <name type="scientific">Eggerthella lenta (strain ATCC 25559 / DSM 2243 / CCUG 17323 / JCM 9979 / KCTC 3265 / NCTC 11813 / VPI 0255 / 1899 B)</name>
    <name type="common">Eubacterium lentum</name>
    <dbReference type="NCBI Taxonomy" id="479437"/>
    <lineage>
        <taxon>Bacteria</taxon>
        <taxon>Bacillati</taxon>
        <taxon>Actinomycetota</taxon>
        <taxon>Coriobacteriia</taxon>
        <taxon>Eggerthellales</taxon>
        <taxon>Eggerthellaceae</taxon>
        <taxon>Eggerthella</taxon>
    </lineage>
</organism>
<dbReference type="AlphaFoldDB" id="C8WIW3"/>
<proteinExistence type="predicted"/>
<evidence type="ECO:0000313" key="2">
    <source>
        <dbReference type="Proteomes" id="UP000001377"/>
    </source>
</evidence>
<gene>
    <name evidence="1" type="ordered locus">Elen_2041</name>
</gene>
<reference evidence="1 2" key="1">
    <citation type="journal article" date="2009" name="Stand. Genomic Sci.">
        <title>Complete genome sequence of Eggerthella lenta type strain (IPP VPI 0255).</title>
        <authorList>
            <person name="Saunders E."/>
            <person name="Pukall R."/>
            <person name="Abt B."/>
            <person name="Lapidus A."/>
            <person name="Glavina Del Rio T."/>
            <person name="Copeland A."/>
            <person name="Tice H."/>
            <person name="Cheng J.F."/>
            <person name="Lucas S."/>
            <person name="Chen F."/>
            <person name="Nolan M."/>
            <person name="Bruce D."/>
            <person name="Goodwin L."/>
            <person name="Pitluck S."/>
            <person name="Ivanova N."/>
            <person name="Mavromatis K."/>
            <person name="Ovchinnikova G."/>
            <person name="Pati A."/>
            <person name="Chen A."/>
            <person name="Palaniappan K."/>
            <person name="Land M."/>
            <person name="Hauser L."/>
            <person name="Chang Y.J."/>
            <person name="Jeffries C.D."/>
            <person name="Chain P."/>
            <person name="Meincke L."/>
            <person name="Sims D."/>
            <person name="Brettin T."/>
            <person name="Detter J.C."/>
            <person name="Goker M."/>
            <person name="Bristow J."/>
            <person name="Eisen J.A."/>
            <person name="Markowitz V."/>
            <person name="Hugenholtz P."/>
            <person name="Kyrpides N.C."/>
            <person name="Klenk H.P."/>
            <person name="Han C."/>
        </authorList>
    </citation>
    <scope>NUCLEOTIDE SEQUENCE [LARGE SCALE GENOMIC DNA]</scope>
    <source>
        <strain evidence="2">ATCC 25559 / DSM 2243 / CCUG 17323 / JCM 9979 / KCTC 3265 / NCTC 11813 / VPI 0255 / 1899 B</strain>
    </source>
</reference>
<dbReference type="KEGG" id="ele:Elen_2041"/>
<dbReference type="HOGENOM" id="CLU_2860608_0_0_11"/>
<keyword evidence="2" id="KW-1185">Reference proteome</keyword>